<dbReference type="GO" id="GO:0005829">
    <property type="term" value="C:cytosol"/>
    <property type="evidence" value="ECO:0007669"/>
    <property type="project" value="TreeGrafter"/>
</dbReference>
<dbReference type="InterPro" id="IPR000648">
    <property type="entry name" value="Oxysterol-bd"/>
</dbReference>
<dbReference type="PANTHER" id="PTHR10972">
    <property type="entry name" value="OXYSTEROL-BINDING PROTEIN-RELATED"/>
    <property type="match status" value="1"/>
</dbReference>
<dbReference type="Proteomes" id="UP000887565">
    <property type="component" value="Unplaced"/>
</dbReference>
<evidence type="ECO:0000313" key="1">
    <source>
        <dbReference type="Proteomes" id="UP000887565"/>
    </source>
</evidence>
<protein>
    <submittedName>
        <fullName evidence="2">Uncharacterized protein</fullName>
    </submittedName>
</protein>
<reference evidence="2" key="1">
    <citation type="submission" date="2022-11" db="UniProtKB">
        <authorList>
            <consortium name="WormBaseParasite"/>
        </authorList>
    </citation>
    <scope>IDENTIFICATION</scope>
</reference>
<dbReference type="WBParaSite" id="nRc.2.0.1.t26163-RA">
    <property type="protein sequence ID" value="nRc.2.0.1.t26163-RA"/>
    <property type="gene ID" value="nRc.2.0.1.g26163"/>
</dbReference>
<evidence type="ECO:0000313" key="2">
    <source>
        <dbReference type="WBParaSite" id="nRc.2.0.1.t26163-RA"/>
    </source>
</evidence>
<dbReference type="GO" id="GO:0005886">
    <property type="term" value="C:plasma membrane"/>
    <property type="evidence" value="ECO:0007669"/>
    <property type="project" value="TreeGrafter"/>
</dbReference>
<proteinExistence type="predicted"/>
<dbReference type="GO" id="GO:0097038">
    <property type="term" value="C:perinuclear endoplasmic reticulum"/>
    <property type="evidence" value="ECO:0007669"/>
    <property type="project" value="TreeGrafter"/>
</dbReference>
<dbReference type="Pfam" id="PF01237">
    <property type="entry name" value="Oxysterol_BP"/>
    <property type="match status" value="1"/>
</dbReference>
<dbReference type="GO" id="GO:0032934">
    <property type="term" value="F:sterol binding"/>
    <property type="evidence" value="ECO:0007669"/>
    <property type="project" value="TreeGrafter"/>
</dbReference>
<accession>A0A915JJ71</accession>
<dbReference type="AlphaFoldDB" id="A0A915JJ71"/>
<keyword evidence="1" id="KW-1185">Reference proteome</keyword>
<name>A0A915JJ71_ROMCU</name>
<organism evidence="1 2">
    <name type="scientific">Romanomermis culicivorax</name>
    <name type="common">Nematode worm</name>
    <dbReference type="NCBI Taxonomy" id="13658"/>
    <lineage>
        <taxon>Eukaryota</taxon>
        <taxon>Metazoa</taxon>
        <taxon>Ecdysozoa</taxon>
        <taxon>Nematoda</taxon>
        <taxon>Enoplea</taxon>
        <taxon>Dorylaimia</taxon>
        <taxon>Mermithida</taxon>
        <taxon>Mermithoidea</taxon>
        <taxon>Mermithidae</taxon>
        <taxon>Romanomermis</taxon>
    </lineage>
</organism>
<sequence length="86" mass="10217">MFDSEAERRLECLLSSRDQSNCKNQREQINLWSILKNNVGKELWKIAMPVSFNEPLSFLQRLSEYMENYELLIKASAEHDPIKRLE</sequence>
<dbReference type="SUPFAM" id="SSF144000">
    <property type="entry name" value="Oxysterol-binding protein-like"/>
    <property type="match status" value="1"/>
</dbReference>
<dbReference type="PANTHER" id="PTHR10972:SF209">
    <property type="entry name" value="OXYSTEROL-BINDING PROTEIN"/>
    <property type="match status" value="1"/>
</dbReference>
<dbReference type="InterPro" id="IPR037239">
    <property type="entry name" value="OSBP_sf"/>
</dbReference>